<dbReference type="InterPro" id="IPR032567">
    <property type="entry name" value="RTL1-rel"/>
</dbReference>
<dbReference type="SUPFAM" id="SSF50630">
    <property type="entry name" value="Acid proteases"/>
    <property type="match status" value="1"/>
</dbReference>
<dbReference type="Gene3D" id="2.40.70.10">
    <property type="entry name" value="Acid Proteases"/>
    <property type="match status" value="1"/>
</dbReference>
<dbReference type="Pfam" id="PF00078">
    <property type="entry name" value="RVT_1"/>
    <property type="match status" value="1"/>
</dbReference>
<dbReference type="Pfam" id="PF03732">
    <property type="entry name" value="Retrotrans_gag"/>
    <property type="match status" value="1"/>
</dbReference>
<protein>
    <recommendedName>
        <fullName evidence="2">ribonuclease H</fullName>
        <ecNumber evidence="2">3.1.26.4</ecNumber>
    </recommendedName>
</protein>
<dbReference type="CDD" id="cd01647">
    <property type="entry name" value="RT_LTR"/>
    <property type="match status" value="1"/>
</dbReference>
<dbReference type="PANTHER" id="PTHR15503">
    <property type="entry name" value="LDOC1 RELATED"/>
    <property type="match status" value="1"/>
</dbReference>
<dbReference type="Ensembl" id="ENSLLET00000010964.1">
    <property type="protein sequence ID" value="ENSLLEP00000010552.1"/>
    <property type="gene ID" value="ENSLLEG00000006739.1"/>
</dbReference>
<keyword evidence="5" id="KW-1185">Reference proteome</keyword>
<reference evidence="4" key="1">
    <citation type="submission" date="2025-08" db="UniProtKB">
        <authorList>
            <consortium name="Ensembl"/>
        </authorList>
    </citation>
    <scope>IDENTIFICATION</scope>
</reference>
<accession>A0A8C5M7C9</accession>
<dbReference type="InterPro" id="IPR021109">
    <property type="entry name" value="Peptidase_aspartic_dom_sf"/>
</dbReference>
<dbReference type="Gene3D" id="3.30.70.270">
    <property type="match status" value="1"/>
</dbReference>
<dbReference type="OrthoDB" id="9369938at2759"/>
<evidence type="ECO:0000256" key="1">
    <source>
        <dbReference type="ARBA" id="ARBA00010879"/>
    </source>
</evidence>
<evidence type="ECO:0000256" key="2">
    <source>
        <dbReference type="ARBA" id="ARBA00012180"/>
    </source>
</evidence>
<dbReference type="EC" id="3.1.26.4" evidence="2"/>
<name>A0A8C5M7C9_9ANUR</name>
<evidence type="ECO:0000313" key="4">
    <source>
        <dbReference type="Ensembl" id="ENSLLEP00000010552.1"/>
    </source>
</evidence>
<dbReference type="Gene3D" id="3.10.10.10">
    <property type="entry name" value="HIV Type 1 Reverse Transcriptase, subunit A, domain 1"/>
    <property type="match status" value="1"/>
</dbReference>
<comment type="similarity">
    <text evidence="1">Belongs to the beta type-B retroviral polymerase family. HERV class-II K(HML-2) pol subfamily.</text>
</comment>
<dbReference type="Proteomes" id="UP000694569">
    <property type="component" value="Unplaced"/>
</dbReference>
<evidence type="ECO:0000313" key="5">
    <source>
        <dbReference type="Proteomes" id="UP000694569"/>
    </source>
</evidence>
<dbReference type="GeneTree" id="ENSGT00940000168677"/>
<sequence>MYRVPHQRNTAQTVIRTLKQGRRPVEEYITEFRHFSHQTGWNDTALLDQFLLGLEDHVKDELARVGIPPNMEGLIDFYILVDRRIRERRQERGAAIPWIPRPISNQSEQPSASTALVPVSNPGSSVEPMQIGLVNGRLPRAEVDRRRQLHLCLYCAEASHQVHNCPIRNGSRSGKPIPHVIHAIHTSKNPSPLLLLPILLQWQQKTIPLQAMVDSGASGCFLDNKLSSRLSIPIHNKAFPVCVQLVDGSHLQSGPITHETIPLQVIIGSKHSETLCFDIVSSPLYPIILGLPWLKQHDPYIHWSSASVSFLSPRCKQTCLQRTHAVMSILDKDMVQTNICLPKAYHVFHDVFDKQKAETLPPRRPYDCPIDLLPGTAIPYGRIYPLSEPELAVLKEYIKENREKGFIRPSTSPAGAGIFFVDKKDGGLRPCVDYRDLNKITVKNRYPLPLIPELLERLKNAKIYSKLDLRGAYNLVRMKQDDEWKTAFRSRYGHFEYTVMPYGLCNAPATFQHFINDVFRDLLDCFVVTYLDDILVFSSSLEDHRSHMRIVLQQLHDNKLYAKLENCIFETTKVDFLGFVLSPGQIEMDPKKVEAILSWSVPIPARQYNDSWGLPISTGGL</sequence>
<dbReference type="CDD" id="cd00303">
    <property type="entry name" value="retropepsin_like"/>
    <property type="match status" value="1"/>
</dbReference>
<organism evidence="4 5">
    <name type="scientific">Leptobrachium leishanense</name>
    <name type="common">Leishan spiny toad</name>
    <dbReference type="NCBI Taxonomy" id="445787"/>
    <lineage>
        <taxon>Eukaryota</taxon>
        <taxon>Metazoa</taxon>
        <taxon>Chordata</taxon>
        <taxon>Craniata</taxon>
        <taxon>Vertebrata</taxon>
        <taxon>Euteleostomi</taxon>
        <taxon>Amphibia</taxon>
        <taxon>Batrachia</taxon>
        <taxon>Anura</taxon>
        <taxon>Pelobatoidea</taxon>
        <taxon>Megophryidae</taxon>
        <taxon>Leptobrachium</taxon>
    </lineage>
</organism>
<dbReference type="SUPFAM" id="SSF56672">
    <property type="entry name" value="DNA/RNA polymerases"/>
    <property type="match status" value="1"/>
</dbReference>
<dbReference type="InterPro" id="IPR043502">
    <property type="entry name" value="DNA/RNA_pol_sf"/>
</dbReference>
<dbReference type="PANTHER" id="PTHR15503:SF22">
    <property type="entry name" value="TRANSPOSON TY3-I GAG POLYPROTEIN"/>
    <property type="match status" value="1"/>
</dbReference>
<dbReference type="GO" id="GO:0004523">
    <property type="term" value="F:RNA-DNA hybrid ribonuclease activity"/>
    <property type="evidence" value="ECO:0007669"/>
    <property type="project" value="UniProtKB-EC"/>
</dbReference>
<reference evidence="4" key="2">
    <citation type="submission" date="2025-09" db="UniProtKB">
        <authorList>
            <consortium name="Ensembl"/>
        </authorList>
    </citation>
    <scope>IDENTIFICATION</scope>
</reference>
<feature type="domain" description="Reverse transcriptase" evidence="3">
    <location>
        <begin position="402"/>
        <end position="581"/>
    </location>
</feature>
<dbReference type="PROSITE" id="PS50878">
    <property type="entry name" value="RT_POL"/>
    <property type="match status" value="1"/>
</dbReference>
<dbReference type="InterPro" id="IPR000477">
    <property type="entry name" value="RT_dom"/>
</dbReference>
<evidence type="ECO:0000259" key="3">
    <source>
        <dbReference type="PROSITE" id="PS50878"/>
    </source>
</evidence>
<dbReference type="InterPro" id="IPR005162">
    <property type="entry name" value="Retrotrans_gag_dom"/>
</dbReference>
<proteinExistence type="inferred from homology"/>
<dbReference type="AlphaFoldDB" id="A0A8C5M7C9"/>
<dbReference type="InterPro" id="IPR043128">
    <property type="entry name" value="Rev_trsase/Diguanyl_cyclase"/>
</dbReference>